<reference evidence="2" key="1">
    <citation type="journal article" date="2023" name="Nat. Plants">
        <title>Single-cell RNA sequencing provides a high-resolution roadmap for understanding the multicellular compartmentation of specialized metabolism.</title>
        <authorList>
            <person name="Sun S."/>
            <person name="Shen X."/>
            <person name="Li Y."/>
            <person name="Li Y."/>
            <person name="Wang S."/>
            <person name="Li R."/>
            <person name="Zhang H."/>
            <person name="Shen G."/>
            <person name="Guo B."/>
            <person name="Wei J."/>
            <person name="Xu J."/>
            <person name="St-Pierre B."/>
            <person name="Chen S."/>
            <person name="Sun C."/>
        </authorList>
    </citation>
    <scope>NUCLEOTIDE SEQUENCE [LARGE SCALE GENOMIC DNA]</scope>
</reference>
<name>A0ACC0CB26_CATRO</name>
<comment type="caution">
    <text evidence="1">The sequence shown here is derived from an EMBL/GenBank/DDBJ whole genome shotgun (WGS) entry which is preliminary data.</text>
</comment>
<organism evidence="1 2">
    <name type="scientific">Catharanthus roseus</name>
    <name type="common">Madagascar periwinkle</name>
    <name type="synonym">Vinca rosea</name>
    <dbReference type="NCBI Taxonomy" id="4058"/>
    <lineage>
        <taxon>Eukaryota</taxon>
        <taxon>Viridiplantae</taxon>
        <taxon>Streptophyta</taxon>
        <taxon>Embryophyta</taxon>
        <taxon>Tracheophyta</taxon>
        <taxon>Spermatophyta</taxon>
        <taxon>Magnoliopsida</taxon>
        <taxon>eudicotyledons</taxon>
        <taxon>Gunneridae</taxon>
        <taxon>Pentapetalae</taxon>
        <taxon>asterids</taxon>
        <taxon>lamiids</taxon>
        <taxon>Gentianales</taxon>
        <taxon>Apocynaceae</taxon>
        <taxon>Rauvolfioideae</taxon>
        <taxon>Vinceae</taxon>
        <taxon>Catharanthinae</taxon>
        <taxon>Catharanthus</taxon>
    </lineage>
</organism>
<dbReference type="EMBL" id="CM044701">
    <property type="protein sequence ID" value="KAI5681993.1"/>
    <property type="molecule type" value="Genomic_DNA"/>
</dbReference>
<evidence type="ECO:0000313" key="2">
    <source>
        <dbReference type="Proteomes" id="UP001060085"/>
    </source>
</evidence>
<accession>A0ACC0CB26</accession>
<dbReference type="Proteomes" id="UP001060085">
    <property type="component" value="Linkage Group LG01"/>
</dbReference>
<proteinExistence type="predicted"/>
<protein>
    <submittedName>
        <fullName evidence="1">Uncharacterized protein</fullName>
    </submittedName>
</protein>
<evidence type="ECO:0000313" key="1">
    <source>
        <dbReference type="EMBL" id="KAI5681993.1"/>
    </source>
</evidence>
<sequence length="214" mass="24441">MPVQNFNPFHKNGYQGRQRTRGGRRRGQGGRGYNRAQEEFPRHEAWHDDNLFEDYGENPNVGQANFGGYYGGQQGDKALDKIKWKVLNFKGKVIQICSLIGTNQLELYPYTIYEDMCHLATKIDNKRKRSGCSKATLPSSRNMVPKPQTSTYKSWPKKNETPKVVFKDSSKPKVEEKARLVTNPTRCFKCNGVEHIAINCPTKSTLVFCEFLNG</sequence>
<gene>
    <name evidence="1" type="ORF">M9H77_03221</name>
</gene>
<keyword evidence="2" id="KW-1185">Reference proteome</keyword>